<dbReference type="KEGG" id="vg:80004905"/>
<keyword evidence="2" id="KW-1133">Transmembrane helix</keyword>
<keyword evidence="4" id="KW-1185">Reference proteome</keyword>
<evidence type="ECO:0000256" key="2">
    <source>
        <dbReference type="SAM" id="Phobius"/>
    </source>
</evidence>
<organism evidence="3 4">
    <name type="scientific">Microbacterium phage Terij</name>
    <dbReference type="NCBI Taxonomy" id="2686229"/>
    <lineage>
        <taxon>Viruses</taxon>
        <taxon>Duplodnaviria</taxon>
        <taxon>Heunggongvirae</taxon>
        <taxon>Uroviricota</taxon>
        <taxon>Caudoviricetes</taxon>
        <taxon>Hodgkinviridae</taxon>
        <taxon>Margaeryvirus</taxon>
        <taxon>Margaeryvirus terij</taxon>
    </lineage>
</organism>
<evidence type="ECO:0000313" key="4">
    <source>
        <dbReference type="Proteomes" id="UP000464752"/>
    </source>
</evidence>
<evidence type="ECO:0000256" key="1">
    <source>
        <dbReference type="SAM" id="MobiDB-lite"/>
    </source>
</evidence>
<dbReference type="Proteomes" id="UP000464752">
    <property type="component" value="Segment"/>
</dbReference>
<protein>
    <submittedName>
        <fullName evidence="3">Uncharacterized protein</fullName>
    </submittedName>
</protein>
<sequence>MSEFDAAPAERDQEPLPADLARPRTSRRGTFAVASVGLLAVAVAALAAVGITLI</sequence>
<keyword evidence="2" id="KW-0812">Transmembrane</keyword>
<name>A0A6B9L6B2_9CAUD</name>
<dbReference type="EMBL" id="MN813684">
    <property type="protein sequence ID" value="QHB37177.1"/>
    <property type="molecule type" value="Genomic_DNA"/>
</dbReference>
<evidence type="ECO:0000313" key="3">
    <source>
        <dbReference type="EMBL" id="QHB37177.1"/>
    </source>
</evidence>
<feature type="transmembrane region" description="Helical" evidence="2">
    <location>
        <begin position="31"/>
        <end position="53"/>
    </location>
</feature>
<feature type="region of interest" description="Disordered" evidence="1">
    <location>
        <begin position="1"/>
        <end position="22"/>
    </location>
</feature>
<dbReference type="GeneID" id="80004905"/>
<reference evidence="3 4" key="1">
    <citation type="submission" date="2019-12" db="EMBL/GenBank/DDBJ databases">
        <authorList>
            <person name="Kistler A.K."/>
            <person name="Garlena R.A."/>
            <person name="Russell D.A."/>
            <person name="Pope W.H."/>
            <person name="Jacobs-Sera D."/>
            <person name="Hatfull G.F."/>
        </authorList>
    </citation>
    <scope>NUCLEOTIDE SEQUENCE [LARGE SCALE GENOMIC DNA]</scope>
</reference>
<keyword evidence="2" id="KW-0472">Membrane</keyword>
<accession>A0A6B9L6B2</accession>
<gene>
    <name evidence="3" type="primary">43</name>
    <name evidence="3" type="ORF">SEA_TERIJ_43</name>
</gene>
<dbReference type="RefSeq" id="YP_010751239.1">
    <property type="nucleotide sequence ID" value="NC_073367.1"/>
</dbReference>
<proteinExistence type="predicted"/>